<protein>
    <submittedName>
        <fullName evidence="2">Pyrroline-5-carboxylate reductase</fullName>
    </submittedName>
</protein>
<sequence>ETGLAPALLRDQVASPGGTTIRGIDALEQHGFRAGLIEAVDKASGGHDVD</sequence>
<gene>
    <name evidence="2" type="ORF">GC247_10815</name>
</gene>
<reference evidence="2 3" key="1">
    <citation type="submission" date="2019-10" db="EMBL/GenBank/DDBJ databases">
        <title>Genome Sequencing and assembly of Lactobacillus fermentum I2, a lactic acid bacteria.</title>
        <authorList>
            <person name="Lopes L.S."/>
            <person name="Persinoti G.F."/>
            <person name="Riano-Pachon D.M."/>
            <person name="Labate C.A."/>
        </authorList>
    </citation>
    <scope>NUCLEOTIDE SEQUENCE [LARGE SCALE GENOMIC DNA]</scope>
    <source>
        <strain evidence="2 3">I2</strain>
    </source>
</reference>
<evidence type="ECO:0000313" key="3">
    <source>
        <dbReference type="Proteomes" id="UP000466799"/>
    </source>
</evidence>
<name>A0A843R2U9_LIMFE</name>
<feature type="domain" description="Pyrroline-5-carboxylate reductase dimerisation" evidence="1">
    <location>
        <begin position="4"/>
        <end position="44"/>
    </location>
</feature>
<feature type="non-terminal residue" evidence="2">
    <location>
        <position position="1"/>
    </location>
</feature>
<dbReference type="Pfam" id="PF14748">
    <property type="entry name" value="P5CR_dimer"/>
    <property type="match status" value="1"/>
</dbReference>
<evidence type="ECO:0000313" key="2">
    <source>
        <dbReference type="EMBL" id="MPQ36304.1"/>
    </source>
</evidence>
<dbReference type="EMBL" id="WHJL01000149">
    <property type="protein sequence ID" value="MPQ36304.1"/>
    <property type="molecule type" value="Genomic_DNA"/>
</dbReference>
<dbReference type="InterPro" id="IPR053790">
    <property type="entry name" value="P5CR-like_CS"/>
</dbReference>
<dbReference type="Gene3D" id="1.10.3730.10">
    <property type="entry name" value="ProC C-terminal domain-like"/>
    <property type="match status" value="1"/>
</dbReference>
<organism evidence="2 3">
    <name type="scientific">Limosilactobacillus fermentum</name>
    <name type="common">Lactobacillus fermentum</name>
    <dbReference type="NCBI Taxonomy" id="1613"/>
    <lineage>
        <taxon>Bacteria</taxon>
        <taxon>Bacillati</taxon>
        <taxon>Bacillota</taxon>
        <taxon>Bacilli</taxon>
        <taxon>Lactobacillales</taxon>
        <taxon>Lactobacillaceae</taxon>
        <taxon>Limosilactobacillus</taxon>
    </lineage>
</organism>
<dbReference type="SUPFAM" id="SSF48179">
    <property type="entry name" value="6-phosphogluconate dehydrogenase C-terminal domain-like"/>
    <property type="match status" value="1"/>
</dbReference>
<proteinExistence type="predicted"/>
<comment type="caution">
    <text evidence="2">The sequence shown here is derived from an EMBL/GenBank/DDBJ whole genome shotgun (WGS) entry which is preliminary data.</text>
</comment>
<dbReference type="AlphaFoldDB" id="A0A843R2U9"/>
<dbReference type="RefSeq" id="WP_316242312.1">
    <property type="nucleotide sequence ID" value="NZ_WHJL01000149.1"/>
</dbReference>
<dbReference type="InterPro" id="IPR029036">
    <property type="entry name" value="P5CR_dimer"/>
</dbReference>
<accession>A0A843R2U9</accession>
<dbReference type="InterPro" id="IPR008927">
    <property type="entry name" value="6-PGluconate_DH-like_C_sf"/>
</dbReference>
<evidence type="ECO:0000259" key="1">
    <source>
        <dbReference type="Pfam" id="PF14748"/>
    </source>
</evidence>
<dbReference type="Proteomes" id="UP000466799">
    <property type="component" value="Unassembled WGS sequence"/>
</dbReference>
<dbReference type="PROSITE" id="PS00521">
    <property type="entry name" value="P5CR"/>
    <property type="match status" value="1"/>
</dbReference>